<dbReference type="AlphaFoldDB" id="A0A0H3HDM2"/>
<sequence length="41" mass="4279">MNGLRIATRLLPIYLSGQKLTGHLLSTDADAQKDAGATVAP</sequence>
<evidence type="ECO:0000313" key="2">
    <source>
        <dbReference type="Proteomes" id="UP000010087"/>
    </source>
</evidence>
<dbReference type="KEGG" id="bpz:BP1026B_I0023"/>
<protein>
    <submittedName>
        <fullName evidence="1">Uncharacterized protein</fullName>
    </submittedName>
</protein>
<dbReference type="Proteomes" id="UP000010087">
    <property type="component" value="Chromosome 1"/>
</dbReference>
<organism evidence="1 2">
    <name type="scientific">Burkholderia pseudomallei (strain 1026b)</name>
    <dbReference type="NCBI Taxonomy" id="884204"/>
    <lineage>
        <taxon>Bacteria</taxon>
        <taxon>Pseudomonadati</taxon>
        <taxon>Pseudomonadota</taxon>
        <taxon>Betaproteobacteria</taxon>
        <taxon>Burkholderiales</taxon>
        <taxon>Burkholderiaceae</taxon>
        <taxon>Burkholderia</taxon>
        <taxon>pseudomallei group</taxon>
    </lineage>
</organism>
<reference evidence="1 2" key="1">
    <citation type="journal article" date="2012" name="PLoS ONE">
        <title>Evolution of Burkholderia pseudomallei in recurrent melioidosis.</title>
        <authorList>
            <person name="Hayden H.S."/>
            <person name="Lim R."/>
            <person name="Brittnacher M.J."/>
            <person name="Sims E.H."/>
            <person name="Ramage E.R."/>
            <person name="Fong C."/>
            <person name="Wu Z."/>
            <person name="Crist E."/>
            <person name="Chang J."/>
            <person name="Zhou Y."/>
            <person name="Radey M."/>
            <person name="Rohmer L."/>
            <person name="Haugen E."/>
            <person name="Gillett W."/>
            <person name="Wuthiekanun V."/>
            <person name="Peacock S.J."/>
            <person name="Kaul R."/>
            <person name="Miller S.I."/>
            <person name="Manoil C."/>
            <person name="Jacobs M.A."/>
        </authorList>
    </citation>
    <scope>NUCLEOTIDE SEQUENCE [LARGE SCALE GENOMIC DNA]</scope>
    <source>
        <strain evidence="1 2">1026b</strain>
    </source>
</reference>
<name>A0A0H3HDM2_BURP2</name>
<accession>A0A0H3HDM2</accession>
<dbReference type="EMBL" id="CP002833">
    <property type="protein sequence ID" value="AFI64700.1"/>
    <property type="molecule type" value="Genomic_DNA"/>
</dbReference>
<gene>
    <name evidence="1" type="ordered locus">BP1026B_I0023</name>
</gene>
<evidence type="ECO:0000313" key="1">
    <source>
        <dbReference type="EMBL" id="AFI64700.1"/>
    </source>
</evidence>
<proteinExistence type="predicted"/>